<keyword evidence="1" id="KW-0732">Signal</keyword>
<dbReference type="OrthoDB" id="241925at2"/>
<dbReference type="SUPFAM" id="SSF53474">
    <property type="entry name" value="alpha/beta-Hydrolases"/>
    <property type="match status" value="1"/>
</dbReference>
<evidence type="ECO:0008006" key="4">
    <source>
        <dbReference type="Google" id="ProtNLM"/>
    </source>
</evidence>
<keyword evidence="3" id="KW-1185">Reference proteome</keyword>
<dbReference type="RefSeq" id="WP_095416428.1">
    <property type="nucleotide sequence ID" value="NZ_CP018477.1"/>
</dbReference>
<sequence length="357" mass="39255">MKTVCSGWTIRWTRVLAAAVLTVVVSVAPNQKIVAAGTAGEKAAAPSDLNANPPEPTLAGKAPAFWVISSRSISWTQLKNPADAVSQLRYFQVDRQGHTASAEEPELQEAVGNAETLWIVVHGNRMSSSDAIRFMWGFHEIVKDMDGPKILWSWPSQPTVRGLARDSRLKAMRSVQEAALLTAWLDRLQPKGRVILVGYSFGAKTLLRAFAESVRTTRVENVQILGGDGEPWVHTAQRVELLLIAPAADASELNEALQAGKQVQVPFRIAMTVNRLDPALKWYRHLWTCRGPNAIGWILPCVAAETSPMLRIIDVTGEVGHTHQWQRYFQSRGVQAILKSSRVSIEAACVTQSGVNR</sequence>
<feature type="chain" id="PRO_5013126552" description="Alpha/beta hydrolase" evidence="1">
    <location>
        <begin position="18"/>
        <end position="357"/>
    </location>
</feature>
<proteinExistence type="predicted"/>
<evidence type="ECO:0000256" key="1">
    <source>
        <dbReference type="SAM" id="SignalP"/>
    </source>
</evidence>
<dbReference type="Gene3D" id="3.40.50.1820">
    <property type="entry name" value="alpha/beta hydrolase"/>
    <property type="match status" value="1"/>
</dbReference>
<name>A0A286RL99_9BACT</name>
<dbReference type="Proteomes" id="UP000215086">
    <property type="component" value="Chromosome"/>
</dbReference>
<accession>A0A286RL99</accession>
<reference evidence="2 3" key="1">
    <citation type="journal article" name="Front. Microbiol.">
        <title>Sugar Metabolism of the First Thermophilic Planctomycete Thermogutta terrifontis: Comparative Genomic and Transcriptomic Approaches.</title>
        <authorList>
            <person name="Elcheninov A.G."/>
            <person name="Menzel P."/>
            <person name="Gudbergsdottir S.R."/>
            <person name="Slesarev A.I."/>
            <person name="Kadnikov V.V."/>
            <person name="Krogh A."/>
            <person name="Bonch-Osmolovskaya E.A."/>
            <person name="Peng X."/>
            <person name="Kublanov I.V."/>
        </authorList>
    </citation>
    <scope>NUCLEOTIDE SEQUENCE [LARGE SCALE GENOMIC DNA]</scope>
    <source>
        <strain evidence="2 3">R1</strain>
    </source>
</reference>
<dbReference type="AlphaFoldDB" id="A0A286RL99"/>
<organism evidence="2 3">
    <name type="scientific">Thermogutta terrifontis</name>
    <dbReference type="NCBI Taxonomy" id="1331910"/>
    <lineage>
        <taxon>Bacteria</taxon>
        <taxon>Pseudomonadati</taxon>
        <taxon>Planctomycetota</taxon>
        <taxon>Planctomycetia</taxon>
        <taxon>Pirellulales</taxon>
        <taxon>Thermoguttaceae</taxon>
        <taxon>Thermogutta</taxon>
    </lineage>
</organism>
<dbReference type="Pfam" id="PF05990">
    <property type="entry name" value="DUF900"/>
    <property type="match status" value="1"/>
</dbReference>
<dbReference type="KEGG" id="ttf:THTE_4096"/>
<protein>
    <recommendedName>
        <fullName evidence="4">Alpha/beta hydrolase</fullName>
    </recommendedName>
</protein>
<evidence type="ECO:0000313" key="2">
    <source>
        <dbReference type="EMBL" id="ASV76697.1"/>
    </source>
</evidence>
<dbReference type="EMBL" id="CP018477">
    <property type="protein sequence ID" value="ASV76697.1"/>
    <property type="molecule type" value="Genomic_DNA"/>
</dbReference>
<dbReference type="InterPro" id="IPR010297">
    <property type="entry name" value="DUF900_hydrolase"/>
</dbReference>
<feature type="signal peptide" evidence="1">
    <location>
        <begin position="1"/>
        <end position="17"/>
    </location>
</feature>
<dbReference type="InterPro" id="IPR029058">
    <property type="entry name" value="AB_hydrolase_fold"/>
</dbReference>
<gene>
    <name evidence="2" type="ORF">THTE_4096</name>
</gene>
<evidence type="ECO:0000313" key="3">
    <source>
        <dbReference type="Proteomes" id="UP000215086"/>
    </source>
</evidence>